<dbReference type="PANTHER" id="PTHR11742">
    <property type="entry name" value="MANNOSYL-OLIGOSACCHARIDE ALPHA-1,2-MANNOSIDASE-RELATED"/>
    <property type="match status" value="1"/>
</dbReference>
<feature type="chain" id="PRO_5043444463" description="alpha-1,2-Mannosidase" evidence="11">
    <location>
        <begin position="20"/>
        <end position="610"/>
    </location>
</feature>
<evidence type="ECO:0000256" key="7">
    <source>
        <dbReference type="PIRSR" id="PIRSR601382-2"/>
    </source>
</evidence>
<dbReference type="GO" id="GO:0036503">
    <property type="term" value="P:ERAD pathway"/>
    <property type="evidence" value="ECO:0007669"/>
    <property type="project" value="UniProtKB-ARBA"/>
</dbReference>
<evidence type="ECO:0000256" key="2">
    <source>
        <dbReference type="ARBA" id="ARBA00004922"/>
    </source>
</evidence>
<evidence type="ECO:0000256" key="8">
    <source>
        <dbReference type="PIRSR" id="PIRSR601382-3"/>
    </source>
</evidence>
<keyword evidence="9" id="KW-0326">Glycosidase</keyword>
<dbReference type="AlphaFoldDB" id="A0AAX6M710"/>
<dbReference type="GO" id="GO:0005783">
    <property type="term" value="C:endoplasmic reticulum"/>
    <property type="evidence" value="ECO:0007669"/>
    <property type="project" value="TreeGrafter"/>
</dbReference>
<dbReference type="EC" id="3.2.1.-" evidence="9"/>
<dbReference type="InterPro" id="IPR050749">
    <property type="entry name" value="Glycosyl_Hydrolase_47"/>
</dbReference>
<dbReference type="Pfam" id="PF01532">
    <property type="entry name" value="Glyco_hydro_47"/>
    <property type="match status" value="1"/>
</dbReference>
<dbReference type="Gene3D" id="1.50.10.10">
    <property type="match status" value="1"/>
</dbReference>
<comment type="pathway">
    <text evidence="2">Protein modification; protein glycosylation.</text>
</comment>
<evidence type="ECO:0000256" key="3">
    <source>
        <dbReference type="ARBA" id="ARBA00007658"/>
    </source>
</evidence>
<name>A0AAX6M710_9PEZI</name>
<dbReference type="PRINTS" id="PR00747">
    <property type="entry name" value="GLYHDRLASE47"/>
</dbReference>
<feature type="active site" description="Proton donor" evidence="6">
    <location>
        <position position="184"/>
    </location>
</feature>
<comment type="cofactor">
    <cofactor evidence="1 7">
        <name>Ca(2+)</name>
        <dbReference type="ChEBI" id="CHEBI:29108"/>
    </cofactor>
</comment>
<proteinExistence type="inferred from homology"/>
<dbReference type="PANTHER" id="PTHR11742:SF49">
    <property type="entry name" value="ALPHA-1,2-MANNOSIDASE"/>
    <property type="match status" value="1"/>
</dbReference>
<keyword evidence="11" id="KW-0732">Signal</keyword>
<dbReference type="FunFam" id="1.50.10.10:FF:000037">
    <property type="entry name" value="alpha-1,2-Mannosidase"/>
    <property type="match status" value="1"/>
</dbReference>
<dbReference type="GO" id="GO:0005509">
    <property type="term" value="F:calcium ion binding"/>
    <property type="evidence" value="ECO:0007669"/>
    <property type="project" value="InterPro"/>
</dbReference>
<dbReference type="GO" id="GO:0005975">
    <property type="term" value="P:carbohydrate metabolic process"/>
    <property type="evidence" value="ECO:0007669"/>
    <property type="project" value="InterPro"/>
</dbReference>
<dbReference type="InterPro" id="IPR001382">
    <property type="entry name" value="Glyco_hydro_47"/>
</dbReference>
<sequence length="610" mass="69030">MAVRRVRLLLAAISIWVLASWYYSWHPPAGSGVLNPTRGSGNRPMSASAGSKVVKWEKRPPQYPVEKPAALPTNKPSKRIPRVQAPRPKESTSDKELRLRRLAAIKDSFAHSWNGYKKYAWGHDEIKPLSGLYKDPFAGWAATIVDSLDSLWLLDMKEDFEFAVKASETIDFTTTETRDINIFETTIRYLGGFLAAYELSEKQYPSLLKKATEVADLVMSCFDTPNHMPITRFPWKDYVRGKSQVAPGHALLAEVGSLSLELTKLSQLTGDMQYYDAVQRIADGLEKDQKSTSLPGLWPIMVDPSRTPLKSSGDSFTLGGMADSTFEYLGKQYLLLGGALDQPRKMYEDFIDVAKKYLLRRALNPDNLKLLFFGDARVVSMPGGGEEIVHTPIAQHLTCFAGGMVGMAAKIFDRPSDMDVAEQLTEGCVWSYNQTDSGIGPELFRFIPCDLDVTKDDCQWSDTRWTEAIRKFWGRNTKGGTLSDKQIKDNIIGQRNLPIGMVNVDDRRYLLRPEAIESVFMMWRMTGDSKYMEKAWAMFEAVDKWTRSKYASAALDDVTEKKPVQVDSMESFWLAETLKYFYLIFGDWDLVNLDEWVLNTEAHPLRRADA</sequence>
<accession>A0AAX6M710</accession>
<dbReference type="Proteomes" id="UP001369815">
    <property type="component" value="Unassembled WGS sequence"/>
</dbReference>
<evidence type="ECO:0000256" key="4">
    <source>
        <dbReference type="ARBA" id="ARBA00022801"/>
    </source>
</evidence>
<keyword evidence="7" id="KW-0479">Metal-binding</keyword>
<comment type="caution">
    <text evidence="12">The sequence shown here is derived from an EMBL/GenBank/DDBJ whole genome shotgun (WGS) entry which is preliminary data.</text>
</comment>
<dbReference type="SUPFAM" id="SSF48225">
    <property type="entry name" value="Seven-hairpin glycosidases"/>
    <property type="match status" value="1"/>
</dbReference>
<comment type="similarity">
    <text evidence="3 9">Belongs to the glycosyl hydrolase 47 family.</text>
</comment>
<protein>
    <recommendedName>
        <fullName evidence="9">alpha-1,2-Mannosidase</fullName>
        <ecNumber evidence="9">3.2.1.-</ecNumber>
    </recommendedName>
</protein>
<feature type="active site" description="Proton donor" evidence="6">
    <location>
        <position position="442"/>
    </location>
</feature>
<keyword evidence="7" id="KW-0106">Calcium</keyword>
<feature type="disulfide bond" evidence="8">
    <location>
        <begin position="399"/>
        <end position="428"/>
    </location>
</feature>
<dbReference type="GO" id="GO:0004571">
    <property type="term" value="F:mannosyl-oligosaccharide 1,2-alpha-mannosidase activity"/>
    <property type="evidence" value="ECO:0007669"/>
    <property type="project" value="InterPro"/>
</dbReference>
<evidence type="ECO:0000256" key="5">
    <source>
        <dbReference type="ARBA" id="ARBA00023157"/>
    </source>
</evidence>
<evidence type="ECO:0000256" key="10">
    <source>
        <dbReference type="SAM" id="MobiDB-lite"/>
    </source>
</evidence>
<dbReference type="EMBL" id="JBANMG010000010">
    <property type="protein sequence ID" value="KAK6948425.1"/>
    <property type="molecule type" value="Genomic_DNA"/>
</dbReference>
<gene>
    <name evidence="12" type="ORF">Daesc_010191</name>
</gene>
<feature type="signal peptide" evidence="11">
    <location>
        <begin position="1"/>
        <end position="19"/>
    </location>
</feature>
<evidence type="ECO:0000313" key="13">
    <source>
        <dbReference type="Proteomes" id="UP001369815"/>
    </source>
</evidence>
<feature type="active site" evidence="6">
    <location>
        <position position="323"/>
    </location>
</feature>
<dbReference type="InterPro" id="IPR012341">
    <property type="entry name" value="6hp_glycosidase-like_sf"/>
</dbReference>
<keyword evidence="5 8" id="KW-1015">Disulfide bond</keyword>
<feature type="compositionally biased region" description="Polar residues" evidence="10">
    <location>
        <begin position="37"/>
        <end position="49"/>
    </location>
</feature>
<feature type="active site" evidence="6">
    <location>
        <position position="514"/>
    </location>
</feature>
<evidence type="ECO:0000313" key="12">
    <source>
        <dbReference type="EMBL" id="KAK6948425.1"/>
    </source>
</evidence>
<evidence type="ECO:0000256" key="6">
    <source>
        <dbReference type="PIRSR" id="PIRSR601382-1"/>
    </source>
</evidence>
<evidence type="ECO:0000256" key="11">
    <source>
        <dbReference type="SAM" id="SignalP"/>
    </source>
</evidence>
<feature type="binding site" evidence="7">
    <location>
        <position position="600"/>
    </location>
    <ligand>
        <name>Ca(2+)</name>
        <dbReference type="ChEBI" id="CHEBI:29108"/>
    </ligand>
</feature>
<dbReference type="GO" id="GO:0016020">
    <property type="term" value="C:membrane"/>
    <property type="evidence" value="ECO:0007669"/>
    <property type="project" value="InterPro"/>
</dbReference>
<evidence type="ECO:0000256" key="9">
    <source>
        <dbReference type="RuleBase" id="RU361193"/>
    </source>
</evidence>
<dbReference type="InterPro" id="IPR036026">
    <property type="entry name" value="Seven-hairpin_glycosidases"/>
</dbReference>
<reference evidence="12 13" key="1">
    <citation type="journal article" date="2024" name="Front Chem Biol">
        <title>Unveiling the potential of Daldinia eschscholtzii MFLUCC 19-0629 through bioactivity and bioinformatics studies for enhanced sustainable agriculture production.</title>
        <authorList>
            <person name="Brooks S."/>
            <person name="Weaver J.A."/>
            <person name="Klomchit A."/>
            <person name="Alharthi S.A."/>
            <person name="Onlamun T."/>
            <person name="Nurani R."/>
            <person name="Vong T.K."/>
            <person name="Alberti F."/>
            <person name="Greco C."/>
        </authorList>
    </citation>
    <scope>NUCLEOTIDE SEQUENCE [LARGE SCALE GENOMIC DNA]</scope>
    <source>
        <strain evidence="12">MFLUCC 19-0629</strain>
    </source>
</reference>
<evidence type="ECO:0000256" key="1">
    <source>
        <dbReference type="ARBA" id="ARBA00001913"/>
    </source>
</evidence>
<keyword evidence="4 9" id="KW-0378">Hydrolase</keyword>
<keyword evidence="13" id="KW-1185">Reference proteome</keyword>
<feature type="region of interest" description="Disordered" evidence="10">
    <location>
        <begin position="33"/>
        <end position="93"/>
    </location>
</feature>
<organism evidence="12 13">
    <name type="scientific">Daldinia eschscholtzii</name>
    <dbReference type="NCBI Taxonomy" id="292717"/>
    <lineage>
        <taxon>Eukaryota</taxon>
        <taxon>Fungi</taxon>
        <taxon>Dikarya</taxon>
        <taxon>Ascomycota</taxon>
        <taxon>Pezizomycotina</taxon>
        <taxon>Sordariomycetes</taxon>
        <taxon>Xylariomycetidae</taxon>
        <taxon>Xylariales</taxon>
        <taxon>Hypoxylaceae</taxon>
        <taxon>Daldinia</taxon>
    </lineage>
</organism>